<dbReference type="PANTHER" id="PTHR34677">
    <property type="match status" value="1"/>
</dbReference>
<feature type="transmembrane region" description="Helical" evidence="2">
    <location>
        <begin position="545"/>
        <end position="565"/>
    </location>
</feature>
<keyword evidence="2" id="KW-0472">Membrane</keyword>
<dbReference type="EMBL" id="MN739140">
    <property type="protein sequence ID" value="QHS90542.1"/>
    <property type="molecule type" value="Genomic_DNA"/>
</dbReference>
<keyword evidence="2" id="KW-0812">Transmembrane</keyword>
<accession>A0A6C0BEZ2</accession>
<feature type="region of interest" description="Disordered" evidence="1">
    <location>
        <begin position="289"/>
        <end position="364"/>
    </location>
</feature>
<keyword evidence="2" id="KW-1133">Transmembrane helix</keyword>
<protein>
    <submittedName>
        <fullName evidence="3">Uncharacterized protein</fullName>
    </submittedName>
</protein>
<evidence type="ECO:0000256" key="1">
    <source>
        <dbReference type="SAM" id="MobiDB-lite"/>
    </source>
</evidence>
<dbReference type="PANTHER" id="PTHR34677:SF3">
    <property type="entry name" value="BACTERIAL IG-LIKE DOMAIN-CONTAINING PROTEIN"/>
    <property type="match status" value="1"/>
</dbReference>
<dbReference type="InterPro" id="IPR013783">
    <property type="entry name" value="Ig-like_fold"/>
</dbReference>
<evidence type="ECO:0000313" key="3">
    <source>
        <dbReference type="EMBL" id="QHS90542.1"/>
    </source>
</evidence>
<proteinExistence type="predicted"/>
<reference evidence="3" key="1">
    <citation type="journal article" date="2020" name="Nature">
        <title>Giant virus diversity and host interactions through global metagenomics.</title>
        <authorList>
            <person name="Schulz F."/>
            <person name="Roux S."/>
            <person name="Paez-Espino D."/>
            <person name="Jungbluth S."/>
            <person name="Walsh D.A."/>
            <person name="Denef V.J."/>
            <person name="McMahon K.D."/>
            <person name="Konstantinidis K.T."/>
            <person name="Eloe-Fadrosh E.A."/>
            <person name="Kyrpides N.C."/>
            <person name="Woyke T."/>
        </authorList>
    </citation>
    <scope>NUCLEOTIDE SEQUENCE</scope>
    <source>
        <strain evidence="3">GVMAG-M-3300010354-11</strain>
    </source>
</reference>
<organism evidence="3">
    <name type="scientific">viral metagenome</name>
    <dbReference type="NCBI Taxonomy" id="1070528"/>
    <lineage>
        <taxon>unclassified sequences</taxon>
        <taxon>metagenomes</taxon>
        <taxon>organismal metagenomes</taxon>
    </lineage>
</organism>
<dbReference type="AlphaFoldDB" id="A0A6C0BEZ2"/>
<name>A0A6C0BEZ2_9ZZZZ</name>
<feature type="transmembrane region" description="Helical" evidence="2">
    <location>
        <begin position="505"/>
        <end position="524"/>
    </location>
</feature>
<feature type="transmembrane region" description="Helical" evidence="2">
    <location>
        <begin position="784"/>
        <end position="809"/>
    </location>
</feature>
<feature type="transmembrane region" description="Helical" evidence="2">
    <location>
        <begin position="745"/>
        <end position="764"/>
    </location>
</feature>
<dbReference type="Gene3D" id="2.60.40.10">
    <property type="entry name" value="Immunoglobulins"/>
    <property type="match status" value="1"/>
</dbReference>
<feature type="transmembrane region" description="Helical" evidence="2">
    <location>
        <begin position="571"/>
        <end position="594"/>
    </location>
</feature>
<feature type="transmembrane region" description="Helical" evidence="2">
    <location>
        <begin position="681"/>
        <end position="700"/>
    </location>
</feature>
<sequence>MSMFVSCSHGNIECEYNYYPESDDTTKFIDIPFVFPFFCKNFTSIGVSSNGLITLGIKPSSYVDTGIPNSILPNNYIYVYWSDMITGRETFFYQQYSNNVMIQWNNMKFYSTFQVELYSNGSIQIVLTGSNAVIGRTCTVELEDEMGLHGMRMSFKTNTPQSKIMFSNDIHTCENYTYVYRNHTNELSKSVIIPDRPISTTPYITSSPFVNFTWEGSDIVVYYKLLLSKSNSFDNLIINEDNIEHPFFTFRFPNISNDIYFWKVYACNTFDCIESCLFTIQVKDTPLPPSIPDTPLPPSIPDTPLPPSIPDTPLPPSIPDTPLPPSIPDTPLPPSIPDTPLPPSIPDTPLPPSIPDTPLPPSIPDTPLPPSIPDTPLHLLVLNDNTQDFQEVSTDIITVSVSTSIAAATSISLATCISLTSAIGGASSLGIVSTINTLGLISTAQLINVKSRMQIGGIPPGMESLSSSMKWLLLDINIVDNGNKRRVLLESINDSSSQWQKARDVVIMTAIIFCPITIIHYIIYKYAHKKHVNIYGPAGFPQLEFVILAFLIIPYTSVAGRLFSYGSYANILVGLCFIIIIPLSLLCLSFHVIYTEILKNKKAMFVIQQEPPYKNYLSVKTWFFPEVVGVWKARKIEQYAIFFAKTRGILNKQNLYDVVWDVEQRKYCARDIIEYRDKYEYLRLFSVPVTYIKIIFITLILESFPSSSNGSFVQMIILICSSSLYVMYQYCIFPYNSVKLQWLEILKSLCDVGTYISGLILLTLRTYEKDSEKVVTSIDNSLLAFQLIPVLFNTISQLHTLYEIVAWYVKVKRVDKVRKHFFMCRYAKRWLYKHQLKNKELD</sequence>
<evidence type="ECO:0000256" key="2">
    <source>
        <dbReference type="SAM" id="Phobius"/>
    </source>
</evidence>
<feature type="transmembrane region" description="Helical" evidence="2">
    <location>
        <begin position="712"/>
        <end position="733"/>
    </location>
</feature>